<keyword evidence="1" id="KW-0472">Membrane</keyword>
<protein>
    <recommendedName>
        <fullName evidence="5">Integral membrane protein</fullName>
    </recommendedName>
</protein>
<dbReference type="AlphaFoldDB" id="A0A0Q2R1V1"/>
<keyword evidence="1" id="KW-1133">Transmembrane helix</keyword>
<evidence type="ECO:0000313" key="4">
    <source>
        <dbReference type="Proteomes" id="UP000051677"/>
    </source>
</evidence>
<gene>
    <name evidence="3" type="ORF">AO501_20070</name>
</gene>
<feature type="signal peptide" evidence="2">
    <location>
        <begin position="1"/>
        <end position="23"/>
    </location>
</feature>
<evidence type="ECO:0000256" key="2">
    <source>
        <dbReference type="SAM" id="SignalP"/>
    </source>
</evidence>
<evidence type="ECO:0008006" key="5">
    <source>
        <dbReference type="Google" id="ProtNLM"/>
    </source>
</evidence>
<proteinExistence type="predicted"/>
<dbReference type="SUPFAM" id="SSF103481">
    <property type="entry name" value="Multidrug resistance efflux transporter EmrE"/>
    <property type="match status" value="2"/>
</dbReference>
<evidence type="ECO:0000313" key="3">
    <source>
        <dbReference type="EMBL" id="KQH78054.1"/>
    </source>
</evidence>
<name>A0A0Q2R1V1_MYCGO</name>
<sequence>MLIGLLFALACSVCYGTASVLQAAAARSVEAGSGSGVDAVLLMRALRQWRYLVGIGLDGLGFAFQVVALRLVPIYVVAAALAASIAVTAIVAAWMLSVRLSRAEWTAVGVVCVGLALLGIAAGPEGDGHGPAGLAWALLGVAAVVFIAGAAAGRLPDRPRALALGLSAGTGFGLVEVGVNLIDSLDPTKAAFYANPALYASAVGGAAGFLLLTSALHRGSVTTAVAGMVVGETVLPAIIGVVWLGDQTRDGLGWMVAAGLGIAVAATLVLARFGETPSPETV</sequence>
<feature type="chain" id="PRO_5006195990" description="Integral membrane protein" evidence="2">
    <location>
        <begin position="24"/>
        <end position="282"/>
    </location>
</feature>
<feature type="transmembrane region" description="Helical" evidence="1">
    <location>
        <begin position="134"/>
        <end position="155"/>
    </location>
</feature>
<reference evidence="3 4" key="1">
    <citation type="submission" date="2015-10" db="EMBL/GenBank/DDBJ databases">
        <title>Mycobacterium gordonae draft genome assembly.</title>
        <authorList>
            <person name="Ustinova V."/>
            <person name="Smirnova T."/>
            <person name="Blagodatskikh K."/>
            <person name="Varlamov D."/>
            <person name="Larionova E."/>
            <person name="Chernousova L."/>
        </authorList>
    </citation>
    <scope>NUCLEOTIDE SEQUENCE [LARGE SCALE GENOMIC DNA]</scope>
    <source>
        <strain evidence="3 4">CTRI 14-8773</strain>
    </source>
</reference>
<feature type="transmembrane region" description="Helical" evidence="1">
    <location>
        <begin position="74"/>
        <end position="96"/>
    </location>
</feature>
<comment type="caution">
    <text evidence="3">The sequence shown here is derived from an EMBL/GenBank/DDBJ whole genome shotgun (WGS) entry which is preliminary data.</text>
</comment>
<feature type="transmembrane region" description="Helical" evidence="1">
    <location>
        <begin position="251"/>
        <end position="271"/>
    </location>
</feature>
<feature type="transmembrane region" description="Helical" evidence="1">
    <location>
        <begin position="194"/>
        <end position="212"/>
    </location>
</feature>
<dbReference type="EMBL" id="LKTM01000246">
    <property type="protein sequence ID" value="KQH78054.1"/>
    <property type="molecule type" value="Genomic_DNA"/>
</dbReference>
<feature type="transmembrane region" description="Helical" evidence="1">
    <location>
        <begin position="162"/>
        <end position="182"/>
    </location>
</feature>
<dbReference type="STRING" id="1778.A9W97_29215"/>
<evidence type="ECO:0000256" key="1">
    <source>
        <dbReference type="SAM" id="Phobius"/>
    </source>
</evidence>
<dbReference type="InterPro" id="IPR037185">
    <property type="entry name" value="EmrE-like"/>
</dbReference>
<dbReference type="Proteomes" id="UP000051677">
    <property type="component" value="Unassembled WGS sequence"/>
</dbReference>
<dbReference type="RefSeq" id="WP_055579068.1">
    <property type="nucleotide sequence ID" value="NZ_LKTM01000246.1"/>
</dbReference>
<dbReference type="PANTHER" id="PTHR40761">
    <property type="entry name" value="CONSERVED INTEGRAL MEMBRANE ALANINE VALINE AND LEUCINE RICH PROTEIN-RELATED"/>
    <property type="match status" value="1"/>
</dbReference>
<feature type="transmembrane region" description="Helical" evidence="1">
    <location>
        <begin position="103"/>
        <end position="122"/>
    </location>
</feature>
<feature type="transmembrane region" description="Helical" evidence="1">
    <location>
        <begin position="224"/>
        <end position="245"/>
    </location>
</feature>
<accession>A0A0Q2R1V1</accession>
<keyword evidence="2" id="KW-0732">Signal</keyword>
<dbReference type="NCBIfam" id="NF038012">
    <property type="entry name" value="DMT_1"/>
    <property type="match status" value="1"/>
</dbReference>
<keyword evidence="1" id="KW-0812">Transmembrane</keyword>
<organism evidence="3 4">
    <name type="scientific">Mycobacterium gordonae</name>
    <dbReference type="NCBI Taxonomy" id="1778"/>
    <lineage>
        <taxon>Bacteria</taxon>
        <taxon>Bacillati</taxon>
        <taxon>Actinomycetota</taxon>
        <taxon>Actinomycetes</taxon>
        <taxon>Mycobacteriales</taxon>
        <taxon>Mycobacteriaceae</taxon>
        <taxon>Mycobacterium</taxon>
    </lineage>
</organism>
<dbReference type="PANTHER" id="PTHR40761:SF1">
    <property type="entry name" value="CONSERVED INTEGRAL MEMBRANE ALANINE VALINE AND LEUCINE RICH PROTEIN-RELATED"/>
    <property type="match status" value="1"/>
</dbReference>